<organism evidence="2 3">
    <name type="scientific">Melanopsichium pennsylvanicum</name>
    <dbReference type="NCBI Taxonomy" id="63383"/>
    <lineage>
        <taxon>Eukaryota</taxon>
        <taxon>Fungi</taxon>
        <taxon>Dikarya</taxon>
        <taxon>Basidiomycota</taxon>
        <taxon>Ustilaginomycotina</taxon>
        <taxon>Ustilaginomycetes</taxon>
        <taxon>Ustilaginales</taxon>
        <taxon>Ustilaginaceae</taxon>
        <taxon>Melanopsichium</taxon>
    </lineage>
</organism>
<dbReference type="AlphaFoldDB" id="A0AAJ4XIM6"/>
<evidence type="ECO:0000313" key="3">
    <source>
        <dbReference type="Proteomes" id="UP001294444"/>
    </source>
</evidence>
<accession>A0AAJ4XIM6</accession>
<dbReference type="EMBL" id="OAPG01000003">
    <property type="protein sequence ID" value="SNX82818.1"/>
    <property type="molecule type" value="Genomic_DNA"/>
</dbReference>
<evidence type="ECO:0000259" key="1">
    <source>
        <dbReference type="Pfam" id="PF05018"/>
    </source>
</evidence>
<dbReference type="InterPro" id="IPR007714">
    <property type="entry name" value="CFA20_dom"/>
</dbReference>
<comment type="caution">
    <text evidence="2">The sequence shown here is derived from an EMBL/GenBank/DDBJ whole genome shotgun (WGS) entry which is preliminary data.</text>
</comment>
<dbReference type="InterPro" id="IPR040441">
    <property type="entry name" value="CFA20/CFAP20DC"/>
</dbReference>
<dbReference type="PANTHER" id="PTHR12458">
    <property type="entry name" value="ORF PROTEIN"/>
    <property type="match status" value="1"/>
</dbReference>
<feature type="domain" description="CFA20" evidence="1">
    <location>
        <begin position="84"/>
        <end position="161"/>
    </location>
</feature>
<protein>
    <recommendedName>
        <fullName evidence="1">CFA20 domain-containing protein</fullName>
    </recommendedName>
</protein>
<proteinExistence type="predicted"/>
<evidence type="ECO:0000313" key="2">
    <source>
        <dbReference type="EMBL" id="SNX82818.1"/>
    </source>
</evidence>
<sequence length="269" mass="30003">MSDENEPLSLFGHVVQPGALSLFSSTSSEPFGLWALHQDPELEEDSGIRLLVDTTNVTAPTDPGTANAAFKLRMEQASKGSSSDTVLHIQSPSIRKTFIRSPPDTELELGIKHAYITFQFRSIGRFRPFLFEIGIKDMKGRAGVIRASSFQSEPKLHLQPTKAKHSTKSNEKLLPTLHLPLTIAAGPKHEETSLTEWQVLTLPLSQIARHLSDTSIAKSTDVEALSKQERFASFHSISYVKIHANLRLRRVWCSEHLPDHDLAEFQVFS</sequence>
<dbReference type="Pfam" id="PF05018">
    <property type="entry name" value="CFA20_dom"/>
    <property type="match status" value="1"/>
</dbReference>
<name>A0AAJ4XIM6_9BASI</name>
<reference evidence="2" key="1">
    <citation type="submission" date="2023-10" db="EMBL/GenBank/DDBJ databases">
        <authorList>
            <person name="Guldener U."/>
        </authorList>
    </citation>
    <scope>NUCLEOTIDE SEQUENCE</scope>
    <source>
        <strain evidence="2">Mp4</strain>
    </source>
</reference>
<gene>
    <name evidence="2" type="ORF">MEPE_01524</name>
</gene>
<dbReference type="Proteomes" id="UP001294444">
    <property type="component" value="Unassembled WGS sequence"/>
</dbReference>
<keyword evidence="3" id="KW-1185">Reference proteome</keyword>